<evidence type="ECO:0000313" key="2">
    <source>
        <dbReference type="Proteomes" id="UP001331515"/>
    </source>
</evidence>
<dbReference type="AlphaFoldDB" id="A0AAN8EC07"/>
<dbReference type="EMBL" id="JAURVH010001513">
    <property type="protein sequence ID" value="KAK5935912.1"/>
    <property type="molecule type" value="Genomic_DNA"/>
</dbReference>
<dbReference type="Proteomes" id="UP001331515">
    <property type="component" value="Unassembled WGS sequence"/>
</dbReference>
<proteinExistence type="predicted"/>
<accession>A0AAN8EC07</accession>
<keyword evidence="2" id="KW-1185">Reference proteome</keyword>
<gene>
    <name evidence="1" type="ORF">CgunFtcFv8_021225</name>
</gene>
<protein>
    <submittedName>
        <fullName evidence="1">Uncharacterized protein</fullName>
    </submittedName>
</protein>
<organism evidence="1 2">
    <name type="scientific">Champsocephalus gunnari</name>
    <name type="common">Mackerel icefish</name>
    <dbReference type="NCBI Taxonomy" id="52237"/>
    <lineage>
        <taxon>Eukaryota</taxon>
        <taxon>Metazoa</taxon>
        <taxon>Chordata</taxon>
        <taxon>Craniata</taxon>
        <taxon>Vertebrata</taxon>
        <taxon>Euteleostomi</taxon>
        <taxon>Actinopterygii</taxon>
        <taxon>Neopterygii</taxon>
        <taxon>Teleostei</taxon>
        <taxon>Neoteleostei</taxon>
        <taxon>Acanthomorphata</taxon>
        <taxon>Eupercaria</taxon>
        <taxon>Perciformes</taxon>
        <taxon>Notothenioidei</taxon>
        <taxon>Channichthyidae</taxon>
        <taxon>Champsocephalus</taxon>
    </lineage>
</organism>
<reference evidence="1 2" key="1">
    <citation type="journal article" date="2023" name="Mol. Biol. Evol.">
        <title>Genomics of Secondarily Temperate Adaptation in the Only Non-Antarctic Icefish.</title>
        <authorList>
            <person name="Rivera-Colon A.G."/>
            <person name="Rayamajhi N."/>
            <person name="Minhas B.F."/>
            <person name="Madrigal G."/>
            <person name="Bilyk K.T."/>
            <person name="Yoon V."/>
            <person name="Hune M."/>
            <person name="Gregory S."/>
            <person name="Cheng C.H.C."/>
            <person name="Catchen J.M."/>
        </authorList>
    </citation>
    <scope>NUCLEOTIDE SEQUENCE [LARGE SCALE GENOMIC DNA]</scope>
    <source>
        <tissue evidence="1">White muscle</tissue>
    </source>
</reference>
<sequence>MFLLSLLKHVGLDLMHPHVFRVGSAGCGSCQSPRYFLPNGPSPSLGFQPPAQQAGCDALLPNGIVCATAYPPGTTALLLNTEALSVIEIKLWLWRKRNLRFLRPSQNPLSSALREF</sequence>
<evidence type="ECO:0000313" key="1">
    <source>
        <dbReference type="EMBL" id="KAK5935912.1"/>
    </source>
</evidence>
<comment type="caution">
    <text evidence="1">The sequence shown here is derived from an EMBL/GenBank/DDBJ whole genome shotgun (WGS) entry which is preliminary data.</text>
</comment>
<name>A0AAN8EC07_CHAGU</name>